<keyword evidence="4 10" id="KW-0479">Metal-binding</keyword>
<feature type="topological domain" description="Cytoplasmic" evidence="10">
    <location>
        <begin position="1"/>
        <end position="3"/>
    </location>
</feature>
<evidence type="ECO:0000256" key="3">
    <source>
        <dbReference type="ARBA" id="ARBA00022692"/>
    </source>
</evidence>
<evidence type="ECO:0000256" key="5">
    <source>
        <dbReference type="ARBA" id="ARBA00022748"/>
    </source>
</evidence>
<evidence type="ECO:0000313" key="12">
    <source>
        <dbReference type="EMBL" id="KGQ23034.2"/>
    </source>
</evidence>
<dbReference type="Pfam" id="PF03100">
    <property type="entry name" value="CcmE"/>
    <property type="match status" value="1"/>
</dbReference>
<keyword evidence="2 10" id="KW-0349">Heme</keyword>
<accession>A0A0A2XCZ4</accession>
<gene>
    <name evidence="10" type="primary">ccmE</name>
    <name evidence="10" type="synonym">cycJ</name>
    <name evidence="12" type="ORF">THFILI_05940</name>
</gene>
<evidence type="ECO:0000256" key="4">
    <source>
        <dbReference type="ARBA" id="ARBA00022723"/>
    </source>
</evidence>
<sequence>MKGKHLLGLLVVLGALAYMIFGGLGRNLVYFLTPSEYLEDQARYQNRPVRLGGLVEPGSVQYDKDTLTLRFVLTDGVAKVDVVHKGTPPALFKEGQGVVVEGRFREGVFQGSNLLVKHSENYQAPKAGYTPEDVRKLIEEAK</sequence>
<name>A0A0A2XCZ4_THEFI</name>
<comment type="function">
    <text evidence="10">Heme chaperone required for the biogenesis of c-type cytochromes. Transiently binds heme delivered by CcmC and transfers the heme to apo-cytochromes in a process facilitated by CcmF and CcmH.</text>
</comment>
<dbReference type="PANTHER" id="PTHR34128">
    <property type="entry name" value="CYTOCHROME C-TYPE BIOGENESIS PROTEIN CCME HOMOLOG, MITOCHONDRIAL"/>
    <property type="match status" value="1"/>
</dbReference>
<comment type="similarity">
    <text evidence="10">Belongs to the CcmE/CycJ family.</text>
</comment>
<evidence type="ECO:0000256" key="8">
    <source>
        <dbReference type="ARBA" id="ARBA00023004"/>
    </source>
</evidence>
<evidence type="ECO:0000256" key="2">
    <source>
        <dbReference type="ARBA" id="ARBA00022617"/>
    </source>
</evidence>
<dbReference type="InterPro" id="IPR004329">
    <property type="entry name" value="CcmE"/>
</dbReference>
<dbReference type="NCBIfam" id="NF009727">
    <property type="entry name" value="PRK13254.1-1"/>
    <property type="match status" value="1"/>
</dbReference>
<reference evidence="12 13" key="1">
    <citation type="journal article" date="2015" name="Genome Announc.">
        <title>Draft Genome Sequence of the Thermophile Thermus filiformis ATCC 43280, Producer of Carotenoid-(Di)glucoside-Branched Fatty Acid (Di)esters and Source of Hyperthermostable Enzymes of Biotechnological Interest.</title>
        <authorList>
            <person name="Mandelli F."/>
            <person name="Oliveira Ramires B."/>
            <person name="Couger M.B."/>
            <person name="Paixao D.A."/>
            <person name="Camilo C.M."/>
            <person name="Polikarpov I."/>
            <person name="Prade R."/>
            <person name="Riano-Pachon D.M."/>
            <person name="Squina F.M."/>
        </authorList>
    </citation>
    <scope>NUCLEOTIDE SEQUENCE [LARGE SCALE GENOMIC DNA]</scope>
    <source>
        <strain evidence="12 13">ATCC 43280</strain>
    </source>
</reference>
<evidence type="ECO:0000256" key="10">
    <source>
        <dbReference type="HAMAP-Rule" id="MF_01959"/>
    </source>
</evidence>
<keyword evidence="13" id="KW-1185">Reference proteome</keyword>
<organism evidence="12 13">
    <name type="scientific">Thermus filiformis</name>
    <dbReference type="NCBI Taxonomy" id="276"/>
    <lineage>
        <taxon>Bacteria</taxon>
        <taxon>Thermotogati</taxon>
        <taxon>Deinococcota</taxon>
        <taxon>Deinococci</taxon>
        <taxon>Thermales</taxon>
        <taxon>Thermaceae</taxon>
        <taxon>Thermus</taxon>
    </lineage>
</organism>
<evidence type="ECO:0000256" key="7">
    <source>
        <dbReference type="ARBA" id="ARBA00022989"/>
    </source>
</evidence>
<keyword evidence="7 10" id="KW-1133">Transmembrane helix</keyword>
<dbReference type="STRING" id="276.THFILI_05940"/>
<comment type="caution">
    <text evidence="12">The sequence shown here is derived from an EMBL/GenBank/DDBJ whole genome shotgun (WGS) entry which is preliminary data.</text>
</comment>
<dbReference type="GO" id="GO:0017003">
    <property type="term" value="P:protein-heme linkage"/>
    <property type="evidence" value="ECO:0007669"/>
    <property type="project" value="UniProtKB-UniRule"/>
</dbReference>
<dbReference type="GO" id="GO:0020037">
    <property type="term" value="F:heme binding"/>
    <property type="evidence" value="ECO:0007669"/>
    <property type="project" value="InterPro"/>
</dbReference>
<dbReference type="GO" id="GO:0017004">
    <property type="term" value="P:cytochrome complex assembly"/>
    <property type="evidence" value="ECO:0007669"/>
    <property type="project" value="UniProtKB-KW"/>
</dbReference>
<dbReference type="AlphaFoldDB" id="A0A0A2XCZ4"/>
<feature type="binding site" description="covalent" evidence="10 11">
    <location>
        <position position="118"/>
    </location>
    <ligand>
        <name>heme</name>
        <dbReference type="ChEBI" id="CHEBI:30413"/>
    </ligand>
</feature>
<keyword evidence="10" id="KW-1003">Cell membrane</keyword>
<dbReference type="Gene3D" id="2.40.50.140">
    <property type="entry name" value="Nucleic acid-binding proteins"/>
    <property type="match status" value="1"/>
</dbReference>
<dbReference type="GO" id="GO:0005886">
    <property type="term" value="C:plasma membrane"/>
    <property type="evidence" value="ECO:0007669"/>
    <property type="project" value="UniProtKB-SubCell"/>
</dbReference>
<dbReference type="InterPro" id="IPR012340">
    <property type="entry name" value="NA-bd_OB-fold"/>
</dbReference>
<evidence type="ECO:0000313" key="13">
    <source>
        <dbReference type="Proteomes" id="UP000030364"/>
    </source>
</evidence>
<evidence type="ECO:0000256" key="6">
    <source>
        <dbReference type="ARBA" id="ARBA00022968"/>
    </source>
</evidence>
<dbReference type="HAMAP" id="MF_01959">
    <property type="entry name" value="CcmE"/>
    <property type="match status" value="1"/>
</dbReference>
<dbReference type="RefSeq" id="WP_038060537.1">
    <property type="nucleotide sequence ID" value="NZ_JPSL02000039.1"/>
</dbReference>
<dbReference type="Proteomes" id="UP000030364">
    <property type="component" value="Unassembled WGS sequence"/>
</dbReference>
<feature type="binding site" description="axial binding residue" evidence="10 11">
    <location>
        <position position="122"/>
    </location>
    <ligand>
        <name>heme</name>
        <dbReference type="ChEBI" id="CHEBI:30413"/>
    </ligand>
    <ligandPart>
        <name>Fe</name>
        <dbReference type="ChEBI" id="CHEBI:18248"/>
    </ligandPart>
</feature>
<dbReference type="InterPro" id="IPR036127">
    <property type="entry name" value="CcmE-like_sf"/>
</dbReference>
<keyword evidence="6 10" id="KW-0735">Signal-anchor</keyword>
<keyword evidence="3 10" id="KW-0812">Transmembrane</keyword>
<dbReference type="PANTHER" id="PTHR34128:SF2">
    <property type="entry name" value="CYTOCHROME C-TYPE BIOGENESIS PROTEIN CCME HOMOLOG, MITOCHONDRIAL"/>
    <property type="match status" value="1"/>
</dbReference>
<dbReference type="OrthoDB" id="9793584at2"/>
<evidence type="ECO:0000256" key="1">
    <source>
        <dbReference type="ARBA" id="ARBA00004370"/>
    </source>
</evidence>
<feature type="topological domain" description="Extracellular" evidence="10">
    <location>
        <begin position="24"/>
        <end position="142"/>
    </location>
</feature>
<keyword evidence="5 10" id="KW-0201">Cytochrome c-type biogenesis</keyword>
<keyword evidence="8 10" id="KW-0408">Iron</keyword>
<protein>
    <recommendedName>
        <fullName evidence="10">Cytochrome c-type biogenesis protein CcmE</fullName>
    </recommendedName>
    <alternativeName>
        <fullName evidence="10">Cytochrome c maturation protein E</fullName>
    </alternativeName>
    <alternativeName>
        <fullName evidence="10">Heme chaperone CcmE</fullName>
    </alternativeName>
</protein>
<proteinExistence type="inferred from homology"/>
<dbReference type="EMBL" id="JPSL02000039">
    <property type="protein sequence ID" value="KGQ23034.2"/>
    <property type="molecule type" value="Genomic_DNA"/>
</dbReference>
<comment type="subcellular location">
    <subcellularLocation>
        <location evidence="10">Cell membrane</location>
        <topology evidence="10">Single-pass type II membrane protein</topology>
    </subcellularLocation>
    <subcellularLocation>
        <location evidence="1">Membrane</location>
    </subcellularLocation>
</comment>
<keyword evidence="9 10" id="KW-0472">Membrane</keyword>
<dbReference type="SUPFAM" id="SSF82093">
    <property type="entry name" value="Heme chaperone CcmE"/>
    <property type="match status" value="1"/>
</dbReference>
<dbReference type="GO" id="GO:0046872">
    <property type="term" value="F:metal ion binding"/>
    <property type="evidence" value="ECO:0007669"/>
    <property type="project" value="UniProtKB-KW"/>
</dbReference>
<evidence type="ECO:0000256" key="11">
    <source>
        <dbReference type="PIRSR" id="PIRSR604329-50"/>
    </source>
</evidence>
<evidence type="ECO:0000256" key="9">
    <source>
        <dbReference type="ARBA" id="ARBA00023136"/>
    </source>
</evidence>